<dbReference type="Pfam" id="PF00646">
    <property type="entry name" value="F-box"/>
    <property type="match status" value="1"/>
</dbReference>
<feature type="transmembrane region" description="Helical" evidence="1">
    <location>
        <begin position="241"/>
        <end position="260"/>
    </location>
</feature>
<evidence type="ECO:0000313" key="4">
    <source>
        <dbReference type="Proteomes" id="UP001632038"/>
    </source>
</evidence>
<dbReference type="PANTHER" id="PTHR31672:SF13">
    <property type="entry name" value="F-BOX PROTEIN CPR30-LIKE"/>
    <property type="match status" value="1"/>
</dbReference>
<keyword evidence="1" id="KW-1133">Transmembrane helix</keyword>
<comment type="caution">
    <text evidence="3">The sequence shown here is derived from an EMBL/GenBank/DDBJ whole genome shotgun (WGS) entry which is preliminary data.</text>
</comment>
<proteinExistence type="predicted"/>
<protein>
    <recommendedName>
        <fullName evidence="2">F-box domain-containing protein</fullName>
    </recommendedName>
</protein>
<dbReference type="Gene3D" id="1.20.1280.50">
    <property type="match status" value="1"/>
</dbReference>
<dbReference type="NCBIfam" id="TIGR01640">
    <property type="entry name" value="F_box_assoc_1"/>
    <property type="match status" value="1"/>
</dbReference>
<dbReference type="SUPFAM" id="SSF81383">
    <property type="entry name" value="F-box domain"/>
    <property type="match status" value="1"/>
</dbReference>
<dbReference type="InterPro" id="IPR036047">
    <property type="entry name" value="F-box-like_dom_sf"/>
</dbReference>
<keyword evidence="1" id="KW-0472">Membrane</keyword>
<dbReference type="AlphaFoldDB" id="A0ABD3E474"/>
<keyword evidence="4" id="KW-1185">Reference proteome</keyword>
<dbReference type="Pfam" id="PF08268">
    <property type="entry name" value="FBA_3"/>
    <property type="match status" value="1"/>
</dbReference>
<reference evidence="4" key="1">
    <citation type="journal article" date="2024" name="IScience">
        <title>Strigolactones Initiate the Formation of Haustorium-like Structures in Castilleja.</title>
        <authorList>
            <person name="Buerger M."/>
            <person name="Peterson D."/>
            <person name="Chory J."/>
        </authorList>
    </citation>
    <scope>NUCLEOTIDE SEQUENCE [LARGE SCALE GENOMIC DNA]</scope>
</reference>
<name>A0ABD3E474_9LAMI</name>
<dbReference type="InterPro" id="IPR017451">
    <property type="entry name" value="F-box-assoc_interact_dom"/>
</dbReference>
<sequence length="293" mass="32976">MNFSSSNSENHLTEIAPNSIPKLPDDVVIEILTRLPAKPLLKFRCVCKSWLSIISSHQFIKTHLTNSKKDPNFTHHRIMLNWRANLKHCSARSLLYEPFTETFNTDFTSQSSKNSIWVLGSCDGLICLAIDKKELILWNPTTRIFKTLPDFGVKTSFRSNFAYGLGFDKSSDDYKVVGFFNSSRDFSEVIGKVYSLKADQCVRNIGIKTPLLLTKSSPKAHQQLTKSSPNFQLPNTHFPSYIYNVIFIPSLWEFVIIIIYHGIRAAWPLVFVASSTASTSNPSSSSSSSSPPL</sequence>
<dbReference type="PROSITE" id="PS50181">
    <property type="entry name" value="FBOX"/>
    <property type="match status" value="1"/>
</dbReference>
<dbReference type="InterPro" id="IPR050796">
    <property type="entry name" value="SCF_F-box_component"/>
</dbReference>
<evidence type="ECO:0000313" key="3">
    <source>
        <dbReference type="EMBL" id="KAL3648577.1"/>
    </source>
</evidence>
<feature type="domain" description="F-box" evidence="2">
    <location>
        <begin position="17"/>
        <end position="63"/>
    </location>
</feature>
<dbReference type="PANTHER" id="PTHR31672">
    <property type="entry name" value="BNACNNG10540D PROTEIN"/>
    <property type="match status" value="1"/>
</dbReference>
<dbReference type="CDD" id="cd22157">
    <property type="entry name" value="F-box_AtFBW1-like"/>
    <property type="match status" value="1"/>
</dbReference>
<evidence type="ECO:0000256" key="1">
    <source>
        <dbReference type="SAM" id="Phobius"/>
    </source>
</evidence>
<dbReference type="InterPro" id="IPR001810">
    <property type="entry name" value="F-box_dom"/>
</dbReference>
<keyword evidence="1" id="KW-0812">Transmembrane</keyword>
<dbReference type="InterPro" id="IPR013187">
    <property type="entry name" value="F-box-assoc_dom_typ3"/>
</dbReference>
<gene>
    <name evidence="3" type="ORF">CASFOL_004980</name>
</gene>
<evidence type="ECO:0000259" key="2">
    <source>
        <dbReference type="PROSITE" id="PS50181"/>
    </source>
</evidence>
<dbReference type="SMART" id="SM00256">
    <property type="entry name" value="FBOX"/>
    <property type="match status" value="1"/>
</dbReference>
<dbReference type="Proteomes" id="UP001632038">
    <property type="component" value="Unassembled WGS sequence"/>
</dbReference>
<organism evidence="3 4">
    <name type="scientific">Castilleja foliolosa</name>
    <dbReference type="NCBI Taxonomy" id="1961234"/>
    <lineage>
        <taxon>Eukaryota</taxon>
        <taxon>Viridiplantae</taxon>
        <taxon>Streptophyta</taxon>
        <taxon>Embryophyta</taxon>
        <taxon>Tracheophyta</taxon>
        <taxon>Spermatophyta</taxon>
        <taxon>Magnoliopsida</taxon>
        <taxon>eudicotyledons</taxon>
        <taxon>Gunneridae</taxon>
        <taxon>Pentapetalae</taxon>
        <taxon>asterids</taxon>
        <taxon>lamiids</taxon>
        <taxon>Lamiales</taxon>
        <taxon>Orobanchaceae</taxon>
        <taxon>Pedicularideae</taxon>
        <taxon>Castillejinae</taxon>
        <taxon>Castilleja</taxon>
    </lineage>
</organism>
<dbReference type="EMBL" id="JAVIJP010000007">
    <property type="protein sequence ID" value="KAL3648577.1"/>
    <property type="molecule type" value="Genomic_DNA"/>
</dbReference>
<accession>A0ABD3E474</accession>